<reference evidence="10 11" key="1">
    <citation type="submission" date="2017-10" db="EMBL/GenBank/DDBJ databases">
        <title>Comparative genomics in systemic dimorphic fungi from Ajellomycetaceae.</title>
        <authorList>
            <person name="Munoz J.F."/>
            <person name="Mcewen J.G."/>
            <person name="Clay O.K."/>
            <person name="Cuomo C.A."/>
        </authorList>
    </citation>
    <scope>NUCLEOTIDE SEQUENCE [LARGE SCALE GENOMIC DNA]</scope>
    <source>
        <strain evidence="10 11">UAMH130</strain>
    </source>
</reference>
<dbReference type="Gene3D" id="1.20.5.170">
    <property type="match status" value="1"/>
</dbReference>
<evidence type="ECO:0000256" key="3">
    <source>
        <dbReference type="ARBA" id="ARBA00022448"/>
    </source>
</evidence>
<feature type="compositionally biased region" description="Low complexity" evidence="9">
    <location>
        <begin position="1"/>
        <end position="14"/>
    </location>
</feature>
<feature type="compositionally biased region" description="Basic residues" evidence="9">
    <location>
        <begin position="32"/>
        <end position="42"/>
    </location>
</feature>
<evidence type="ECO:0000313" key="11">
    <source>
        <dbReference type="Proteomes" id="UP000224080"/>
    </source>
</evidence>
<dbReference type="GO" id="GO:0003700">
    <property type="term" value="F:DNA-binding transcription factor activity"/>
    <property type="evidence" value="ECO:0007669"/>
    <property type="project" value="InterPro"/>
</dbReference>
<organism evidence="10 11">
    <name type="scientific">Blastomyces parvus</name>
    <dbReference type="NCBI Taxonomy" id="2060905"/>
    <lineage>
        <taxon>Eukaryota</taxon>
        <taxon>Fungi</taxon>
        <taxon>Dikarya</taxon>
        <taxon>Ascomycota</taxon>
        <taxon>Pezizomycotina</taxon>
        <taxon>Eurotiomycetes</taxon>
        <taxon>Eurotiomycetidae</taxon>
        <taxon>Onygenales</taxon>
        <taxon>Ajellomycetaceae</taxon>
        <taxon>Blastomyces</taxon>
    </lineage>
</organism>
<dbReference type="GO" id="GO:0030008">
    <property type="term" value="C:TRAPP complex"/>
    <property type="evidence" value="ECO:0007669"/>
    <property type="project" value="InterPro"/>
</dbReference>
<feature type="compositionally biased region" description="Low complexity" evidence="9">
    <location>
        <begin position="443"/>
        <end position="508"/>
    </location>
</feature>
<dbReference type="Pfam" id="PF04099">
    <property type="entry name" value="Sybindin"/>
    <property type="match status" value="2"/>
</dbReference>
<dbReference type="SMART" id="SM01399">
    <property type="entry name" value="Sybindin"/>
    <property type="match status" value="1"/>
</dbReference>
<dbReference type="PANTHER" id="PTHR23249">
    <property type="entry name" value="TRAFFICKING PROTEIN PARTICLE COMPLEX SUBUNIT"/>
    <property type="match status" value="1"/>
</dbReference>
<dbReference type="Gene3D" id="3.30.450.70">
    <property type="match status" value="1"/>
</dbReference>
<keyword evidence="11" id="KW-1185">Reference proteome</keyword>
<dbReference type="InterPro" id="IPR011012">
    <property type="entry name" value="Longin-like_dom_sf"/>
</dbReference>
<dbReference type="SUPFAM" id="SSF64356">
    <property type="entry name" value="SNARE-like"/>
    <property type="match status" value="1"/>
</dbReference>
<dbReference type="Proteomes" id="UP000224080">
    <property type="component" value="Unassembled WGS sequence"/>
</dbReference>
<dbReference type="CDD" id="cd14856">
    <property type="entry name" value="TRAPPC4_synbindin"/>
    <property type="match status" value="1"/>
</dbReference>
<feature type="coiled-coil region" evidence="8">
    <location>
        <begin position="42"/>
        <end position="83"/>
    </location>
</feature>
<feature type="compositionally biased region" description="Basic and acidic residues" evidence="9">
    <location>
        <begin position="17"/>
        <end position="31"/>
    </location>
</feature>
<feature type="region of interest" description="Disordered" evidence="9">
    <location>
        <begin position="441"/>
        <end position="516"/>
    </location>
</feature>
<keyword evidence="3" id="KW-0813">Transport</keyword>
<comment type="subcellular location">
    <subcellularLocation>
        <location evidence="1">Endoplasmic reticulum</location>
    </subcellularLocation>
    <subcellularLocation>
        <location evidence="2">Golgi apparatus</location>
    </subcellularLocation>
</comment>
<sequence length="595" mass="64651">MSTPANLNNDTNNNDNDDARKSQRKSSDHTLRRVRNNQRRCRERRRQYIAALEQKVEETERLLNEAHAEIAKLKSELMQCSSHRPLHPERDNQLAAEGGGSSIDDAAAAWMIPSGEMGGYRHVSGHNQEQRELLDLLPSSVPAGVDDWVAPTLHDQTADIGHSNIMADPPPFQQVDILLPKQLSSPSPALATKPCEGPACGSNALDAITADVGASTSPPTASFSLSTISTPTLTALHLQDLIPPNFPASLLSSNIYTFSPADESTTPCTQAFVFISQQNFKGVDASVIERWLSRGFRKATDPTEGCRVENNLLFQLLDFISGPFSPGFVVSKMLHLACACCFWGSPPKIPYHRGGSHGRSRIFYSRYWAPVECSGSFLFADAWLPAVYSLIIINKAGGLIYNREFQSGLLKLSTNDYLVLAGTFHGIHAITRSLTPRLPANLTTTPSASASASTASTGTTIPSHAHALSSSSSIRSPLYPPTSAGSSSLPPTTSASASTASPLPANTTVPNPTQPITGLEVLETDKFRLTCFQTVTGTKFLLFTDPLMTGVEAVMRRIYELYADYVMKNPFYQLEMPVRCDAFDRHVAGWVKGRG</sequence>
<protein>
    <recommendedName>
        <fullName evidence="12">Trafficking protein particle complex subunit</fullName>
    </recommendedName>
</protein>
<evidence type="ECO:0000313" key="10">
    <source>
        <dbReference type="EMBL" id="PGG96323.1"/>
    </source>
</evidence>
<evidence type="ECO:0000256" key="2">
    <source>
        <dbReference type="ARBA" id="ARBA00004555"/>
    </source>
</evidence>
<evidence type="ECO:0000256" key="6">
    <source>
        <dbReference type="ARBA" id="ARBA00023034"/>
    </source>
</evidence>
<evidence type="ECO:0000256" key="5">
    <source>
        <dbReference type="ARBA" id="ARBA00022892"/>
    </source>
</evidence>
<proteinExistence type="inferred from homology"/>
<dbReference type="PANTHER" id="PTHR23249:SF15">
    <property type="entry name" value="TRAFFICKING PROTEIN PARTICLE COMPLEX SUBUNIT 4"/>
    <property type="match status" value="1"/>
</dbReference>
<dbReference type="STRING" id="2060905.A0A2B7W9U9"/>
<accession>A0A2B7W9U9</accession>
<dbReference type="AlphaFoldDB" id="A0A2B7W9U9"/>
<dbReference type="EMBL" id="PDNC01000181">
    <property type="protein sequence ID" value="PGG96323.1"/>
    <property type="molecule type" value="Genomic_DNA"/>
</dbReference>
<comment type="caution">
    <text evidence="10">The sequence shown here is derived from an EMBL/GenBank/DDBJ whole genome shotgun (WGS) entry which is preliminary data.</text>
</comment>
<gene>
    <name evidence="10" type="ORF">GX51_07887</name>
</gene>
<dbReference type="SUPFAM" id="SSF57959">
    <property type="entry name" value="Leucine zipper domain"/>
    <property type="match status" value="1"/>
</dbReference>
<dbReference type="InterPro" id="IPR046347">
    <property type="entry name" value="bZIP_sf"/>
</dbReference>
<keyword evidence="5" id="KW-0931">ER-Golgi transport</keyword>
<dbReference type="InterPro" id="IPR007233">
    <property type="entry name" value="TRAPPC"/>
</dbReference>
<evidence type="ECO:0008006" key="12">
    <source>
        <dbReference type="Google" id="ProtNLM"/>
    </source>
</evidence>
<comment type="similarity">
    <text evidence="7">Belongs to the TRAPP small subunits family. TRAPPC4 subfamily.</text>
</comment>
<dbReference type="GO" id="GO:0005794">
    <property type="term" value="C:Golgi apparatus"/>
    <property type="evidence" value="ECO:0007669"/>
    <property type="project" value="UniProtKB-SubCell"/>
</dbReference>
<keyword evidence="6" id="KW-0333">Golgi apparatus</keyword>
<evidence type="ECO:0000256" key="1">
    <source>
        <dbReference type="ARBA" id="ARBA00004240"/>
    </source>
</evidence>
<evidence type="ECO:0000256" key="9">
    <source>
        <dbReference type="SAM" id="MobiDB-lite"/>
    </source>
</evidence>
<evidence type="ECO:0000256" key="7">
    <source>
        <dbReference type="ARBA" id="ARBA00038179"/>
    </source>
</evidence>
<feature type="region of interest" description="Disordered" evidence="9">
    <location>
        <begin position="1"/>
        <end position="42"/>
    </location>
</feature>
<name>A0A2B7W9U9_9EURO</name>
<keyword evidence="4" id="KW-0256">Endoplasmic reticulum</keyword>
<evidence type="ECO:0000256" key="4">
    <source>
        <dbReference type="ARBA" id="ARBA00022824"/>
    </source>
</evidence>
<dbReference type="OrthoDB" id="246406at2759"/>
<dbReference type="GO" id="GO:0005783">
    <property type="term" value="C:endoplasmic reticulum"/>
    <property type="evidence" value="ECO:0007669"/>
    <property type="project" value="UniProtKB-SubCell"/>
</dbReference>
<evidence type="ECO:0000256" key="8">
    <source>
        <dbReference type="SAM" id="Coils"/>
    </source>
</evidence>
<keyword evidence="8" id="KW-0175">Coiled coil</keyword>
<dbReference type="GO" id="GO:0006888">
    <property type="term" value="P:endoplasmic reticulum to Golgi vesicle-mediated transport"/>
    <property type="evidence" value="ECO:0007669"/>
    <property type="project" value="TreeGrafter"/>
</dbReference>